<feature type="transmembrane region" description="Helical" evidence="5">
    <location>
        <begin position="152"/>
        <end position="171"/>
    </location>
</feature>
<feature type="transmembrane region" description="Helical" evidence="5">
    <location>
        <begin position="505"/>
        <end position="523"/>
    </location>
</feature>
<feature type="transmembrane region" description="Helical" evidence="5">
    <location>
        <begin position="416"/>
        <end position="437"/>
    </location>
</feature>
<feature type="transmembrane region" description="Helical" evidence="5">
    <location>
        <begin position="348"/>
        <end position="369"/>
    </location>
</feature>
<feature type="transmembrane region" description="Helical" evidence="5">
    <location>
        <begin position="222"/>
        <end position="243"/>
    </location>
</feature>
<name>A0A7S0HMC5_9CRYP</name>
<dbReference type="GO" id="GO:0016020">
    <property type="term" value="C:membrane"/>
    <property type="evidence" value="ECO:0007669"/>
    <property type="project" value="UniProtKB-SubCell"/>
</dbReference>
<feature type="transmembrane region" description="Helical" evidence="5">
    <location>
        <begin position="302"/>
        <end position="328"/>
    </location>
</feature>
<evidence type="ECO:0000259" key="6">
    <source>
        <dbReference type="Pfam" id="PF04547"/>
    </source>
</evidence>
<proteinExistence type="predicted"/>
<accession>A0A7S0HMC5</accession>
<reference evidence="7" key="1">
    <citation type="submission" date="2021-01" db="EMBL/GenBank/DDBJ databases">
        <authorList>
            <person name="Corre E."/>
            <person name="Pelletier E."/>
            <person name="Niang G."/>
            <person name="Scheremetjew M."/>
            <person name="Finn R."/>
            <person name="Kale V."/>
            <person name="Holt S."/>
            <person name="Cochrane G."/>
            <person name="Meng A."/>
            <person name="Brown T."/>
            <person name="Cohen L."/>
        </authorList>
    </citation>
    <scope>NUCLEOTIDE SEQUENCE</scope>
    <source>
        <strain evidence="7">CCMP325</strain>
    </source>
</reference>
<evidence type="ECO:0000313" key="7">
    <source>
        <dbReference type="EMBL" id="CAD8490740.1"/>
    </source>
</evidence>
<gene>
    <name evidence="7" type="ORF">HPHI1048_LOCUS14070</name>
</gene>
<comment type="subcellular location">
    <subcellularLocation>
        <location evidence="1">Membrane</location>
        <topology evidence="1">Multi-pass membrane protein</topology>
    </subcellularLocation>
</comment>
<dbReference type="PANTHER" id="PTHR12308">
    <property type="entry name" value="ANOCTAMIN"/>
    <property type="match status" value="1"/>
</dbReference>
<dbReference type="EMBL" id="HBEO01020786">
    <property type="protein sequence ID" value="CAD8490740.1"/>
    <property type="molecule type" value="Transcribed_RNA"/>
</dbReference>
<dbReference type="GO" id="GO:0005254">
    <property type="term" value="F:chloride channel activity"/>
    <property type="evidence" value="ECO:0007669"/>
    <property type="project" value="TreeGrafter"/>
</dbReference>
<evidence type="ECO:0000256" key="3">
    <source>
        <dbReference type="ARBA" id="ARBA00022989"/>
    </source>
</evidence>
<evidence type="ECO:0000256" key="4">
    <source>
        <dbReference type="ARBA" id="ARBA00023136"/>
    </source>
</evidence>
<keyword evidence="3 5" id="KW-1133">Transmembrane helix</keyword>
<protein>
    <recommendedName>
        <fullName evidence="6">Anoctamin transmembrane domain-containing protein</fullName>
    </recommendedName>
</protein>
<feature type="transmembrane region" description="Helical" evidence="5">
    <location>
        <begin position="470"/>
        <end position="493"/>
    </location>
</feature>
<feature type="domain" description="Anoctamin transmembrane" evidence="6">
    <location>
        <begin position="99"/>
        <end position="520"/>
    </location>
</feature>
<dbReference type="PANTHER" id="PTHR12308:SF73">
    <property type="entry name" value="ANOCTAMIN"/>
    <property type="match status" value="1"/>
</dbReference>
<dbReference type="Pfam" id="PF04547">
    <property type="entry name" value="Anoctamin"/>
    <property type="match status" value="1"/>
</dbReference>
<feature type="transmembrane region" description="Helical" evidence="5">
    <location>
        <begin position="120"/>
        <end position="140"/>
    </location>
</feature>
<feature type="transmembrane region" description="Helical" evidence="5">
    <location>
        <begin position="263"/>
        <end position="290"/>
    </location>
</feature>
<organism evidence="7">
    <name type="scientific">Hanusia phi</name>
    <dbReference type="NCBI Taxonomy" id="3032"/>
    <lineage>
        <taxon>Eukaryota</taxon>
        <taxon>Cryptophyceae</taxon>
        <taxon>Pyrenomonadales</taxon>
        <taxon>Geminigeraceae</taxon>
        <taxon>Hanusia</taxon>
    </lineage>
</organism>
<evidence type="ECO:0000256" key="2">
    <source>
        <dbReference type="ARBA" id="ARBA00022692"/>
    </source>
</evidence>
<keyword evidence="4 5" id="KW-0472">Membrane</keyword>
<evidence type="ECO:0000256" key="5">
    <source>
        <dbReference type="SAM" id="Phobius"/>
    </source>
</evidence>
<evidence type="ECO:0000256" key="1">
    <source>
        <dbReference type="ARBA" id="ARBA00004141"/>
    </source>
</evidence>
<sequence>MLQSLAIQRGSHGQHTMPATPERSLHVLLSDFDPSLAAFLEVPGPFSNRSRMARLSEELEACGLIGWFWLHNVESAATIAPKFVWSGCFGLSREPLGRVRDYFGTEISWDLLYMNFMARWMVVPAMGSAAYSYVTALAFLSTGSVDNPFLPLFSVGLIVWGMIMLFFWGRLERRYQEKWREDVNISGRDDINTDAVLETKIDDETGEVKLVYPEWKHKAKKFAASALMAPCLALVLGAGLLALDFRARIINLDPKLIDGISVGGMLGGVATAAIIFIATRLVCYHWCAVLTNWENYTKRSGYIYSLGVKCFLIDLVAHAFPLIYLALLDFPILSRFAPASKASIMDSLTVQAVTVFTAWWLCTATFSYFEAYLLQRRADAEVDRVGSKPDLSHEEQHLRPNFPGYLTTNAWMSVQLIYSFVFAAVCPVAPLLMYIWVLHRLNWDRSALLYVYKRPHPHPSPGGNFWMRSIFFVMLLALAVQIPIILFCSKALTFWLPSITLEDRWGIFILLEILVLVLSSYVLSKEFRGEDAEGSERV</sequence>
<dbReference type="InterPro" id="IPR049452">
    <property type="entry name" value="Anoctamin_TM"/>
</dbReference>
<keyword evidence="2 5" id="KW-0812">Transmembrane</keyword>
<dbReference type="AlphaFoldDB" id="A0A7S0HMC5"/>
<dbReference type="InterPro" id="IPR007632">
    <property type="entry name" value="Anoctamin"/>
</dbReference>